<evidence type="ECO:0000256" key="1">
    <source>
        <dbReference type="SAM" id="MobiDB-lite"/>
    </source>
</evidence>
<gene>
    <name evidence="2" type="ORF">HP548_12355</name>
</gene>
<evidence type="ECO:0008006" key="4">
    <source>
        <dbReference type="Google" id="ProtNLM"/>
    </source>
</evidence>
<evidence type="ECO:0000313" key="2">
    <source>
        <dbReference type="EMBL" id="NUU54869.1"/>
    </source>
</evidence>
<evidence type="ECO:0000313" key="3">
    <source>
        <dbReference type="Proteomes" id="UP000577724"/>
    </source>
</evidence>
<keyword evidence="3" id="KW-1185">Reference proteome</keyword>
<sequence>MYNKTLWSELKPGSSSSDDSENGVESFNDYMARVGHLVPNVPRNVLEHWIYRHYTHILNEYIELGIENMRFIQESWESDRIYNDIKSFKGEELGGMGFHVYEIEDEDDAENWLADYMRDQRTWPTPIIVLKNVELDLLGEPYHLMEGHRRLDYLREVYQEERTTLKSLHQVWVTEIIK</sequence>
<protein>
    <recommendedName>
        <fullName evidence="4">DUF262 domain-containing protein</fullName>
    </recommendedName>
</protein>
<accession>A0ABX2MLG7</accession>
<name>A0ABX2MLG7_9BACL</name>
<reference evidence="2 3" key="1">
    <citation type="submission" date="2020-05" db="EMBL/GenBank/DDBJ databases">
        <title>Genome Sequencing of Type Strains.</title>
        <authorList>
            <person name="Lemaire J.F."/>
            <person name="Inderbitzin P."/>
            <person name="Gregorio O.A."/>
            <person name="Collins S.B."/>
            <person name="Wespe N."/>
            <person name="Knight-Connoni V."/>
        </authorList>
    </citation>
    <scope>NUCLEOTIDE SEQUENCE [LARGE SCALE GENOMIC DNA]</scope>
    <source>
        <strain evidence="2 3">DSM 19942</strain>
    </source>
</reference>
<comment type="caution">
    <text evidence="2">The sequence shown here is derived from an EMBL/GenBank/DDBJ whole genome shotgun (WGS) entry which is preliminary data.</text>
</comment>
<organism evidence="2 3">
    <name type="scientific">Paenibacillus taichungensis</name>
    <dbReference type="NCBI Taxonomy" id="484184"/>
    <lineage>
        <taxon>Bacteria</taxon>
        <taxon>Bacillati</taxon>
        <taxon>Bacillota</taxon>
        <taxon>Bacilli</taxon>
        <taxon>Bacillales</taxon>
        <taxon>Paenibacillaceae</taxon>
        <taxon>Paenibacillus</taxon>
    </lineage>
</organism>
<feature type="region of interest" description="Disordered" evidence="1">
    <location>
        <begin position="1"/>
        <end position="22"/>
    </location>
</feature>
<proteinExistence type="predicted"/>
<dbReference type="EMBL" id="JABMCC010000107">
    <property type="protein sequence ID" value="NUU54869.1"/>
    <property type="molecule type" value="Genomic_DNA"/>
</dbReference>
<dbReference type="RefSeq" id="WP_175381807.1">
    <property type="nucleotide sequence ID" value="NZ_CBCRYD010000039.1"/>
</dbReference>
<dbReference type="GeneID" id="97131508"/>
<dbReference type="Proteomes" id="UP000577724">
    <property type="component" value="Unassembled WGS sequence"/>
</dbReference>